<organism evidence="8 9">
    <name type="scientific">Zasmidium cellare ATCC 36951</name>
    <dbReference type="NCBI Taxonomy" id="1080233"/>
    <lineage>
        <taxon>Eukaryota</taxon>
        <taxon>Fungi</taxon>
        <taxon>Dikarya</taxon>
        <taxon>Ascomycota</taxon>
        <taxon>Pezizomycotina</taxon>
        <taxon>Dothideomycetes</taxon>
        <taxon>Dothideomycetidae</taxon>
        <taxon>Mycosphaerellales</taxon>
        <taxon>Mycosphaerellaceae</taxon>
        <taxon>Zasmidium</taxon>
    </lineage>
</organism>
<evidence type="ECO:0000313" key="9">
    <source>
        <dbReference type="Proteomes" id="UP000799537"/>
    </source>
</evidence>
<keyword evidence="3 7" id="KW-0812">Transmembrane</keyword>
<feature type="compositionally biased region" description="Basic and acidic residues" evidence="6">
    <location>
        <begin position="1"/>
        <end position="12"/>
    </location>
</feature>
<name>A0A6A6CRP6_ZASCE</name>
<keyword evidence="9" id="KW-1185">Reference proteome</keyword>
<dbReference type="RefSeq" id="XP_033669699.1">
    <property type="nucleotide sequence ID" value="XM_033816408.1"/>
</dbReference>
<feature type="transmembrane region" description="Helical" evidence="7">
    <location>
        <begin position="206"/>
        <end position="225"/>
    </location>
</feature>
<dbReference type="Pfam" id="PF01184">
    <property type="entry name" value="Gpr1_Fun34_YaaH"/>
    <property type="match status" value="1"/>
</dbReference>
<dbReference type="GO" id="GO:0005886">
    <property type="term" value="C:plasma membrane"/>
    <property type="evidence" value="ECO:0007669"/>
    <property type="project" value="TreeGrafter"/>
</dbReference>
<feature type="transmembrane region" description="Helical" evidence="7">
    <location>
        <begin position="237"/>
        <end position="256"/>
    </location>
</feature>
<dbReference type="InterPro" id="IPR000791">
    <property type="entry name" value="Gpr1/Fun34/SatP-like"/>
</dbReference>
<comment type="similarity">
    <text evidence="2">Belongs to the acetate uptake transporter (AceTr) (TC 2.A.96) family.</text>
</comment>
<sequence>MDPELRMHKSQDTDFANGHDTNGNGNEPPAMMPTLQQVRTAGSVTITPEMFERMYLSPENKVSGDMRRILGNPTPIGLGGFLIAYCPLIFSILEWRGYTGLGAATVGTYYFSGGLIAIIACIFEFILGNTFPATFFGVFGGYFLSYGATFTPYFNAYGAYAAADPVTHTGQMAPPFQTGLGFWNLMMAIFTLYCTICALRTNVMFCAAFFFLVITFMLVAAAEWVSVEPGMVATGKSLQTAGGACGFVVLVIGWYLELALMLTTVDFPFNLPVFDLSGVVPSGTDMRKRKRGKKDLEKGE</sequence>
<evidence type="ECO:0000256" key="3">
    <source>
        <dbReference type="ARBA" id="ARBA00022692"/>
    </source>
</evidence>
<comment type="subcellular location">
    <subcellularLocation>
        <location evidence="1">Membrane</location>
        <topology evidence="1">Multi-pass membrane protein</topology>
    </subcellularLocation>
</comment>
<feature type="transmembrane region" description="Helical" evidence="7">
    <location>
        <begin position="76"/>
        <end position="95"/>
    </location>
</feature>
<protein>
    <recommendedName>
        <fullName evidence="10">GPR1/FUN34/YaaH-class plasma membrane protein</fullName>
    </recommendedName>
</protein>
<dbReference type="OrthoDB" id="3648309at2759"/>
<feature type="transmembrane region" description="Helical" evidence="7">
    <location>
        <begin position="139"/>
        <end position="160"/>
    </location>
</feature>
<accession>A0A6A6CRP6</accession>
<evidence type="ECO:0000256" key="2">
    <source>
        <dbReference type="ARBA" id="ARBA00005587"/>
    </source>
</evidence>
<gene>
    <name evidence="8" type="ORF">M409DRAFT_65198</name>
</gene>
<dbReference type="GO" id="GO:0015123">
    <property type="term" value="F:acetate transmembrane transporter activity"/>
    <property type="evidence" value="ECO:0007669"/>
    <property type="project" value="TreeGrafter"/>
</dbReference>
<proteinExistence type="inferred from homology"/>
<keyword evidence="5 7" id="KW-0472">Membrane</keyword>
<dbReference type="InterPro" id="IPR051633">
    <property type="entry name" value="AceTr"/>
</dbReference>
<dbReference type="PANTHER" id="PTHR31123">
    <property type="entry name" value="ACCUMULATION OF DYADS PROTEIN 2-RELATED"/>
    <property type="match status" value="1"/>
</dbReference>
<feature type="transmembrane region" description="Helical" evidence="7">
    <location>
        <begin position="107"/>
        <end position="127"/>
    </location>
</feature>
<evidence type="ECO:0000256" key="5">
    <source>
        <dbReference type="ARBA" id="ARBA00023136"/>
    </source>
</evidence>
<evidence type="ECO:0000256" key="6">
    <source>
        <dbReference type="SAM" id="MobiDB-lite"/>
    </source>
</evidence>
<dbReference type="Proteomes" id="UP000799537">
    <property type="component" value="Unassembled WGS sequence"/>
</dbReference>
<dbReference type="GeneID" id="54569680"/>
<feature type="region of interest" description="Disordered" evidence="6">
    <location>
        <begin position="1"/>
        <end position="31"/>
    </location>
</feature>
<dbReference type="EMBL" id="ML993589">
    <property type="protein sequence ID" value="KAF2168810.1"/>
    <property type="molecule type" value="Genomic_DNA"/>
</dbReference>
<keyword evidence="4 7" id="KW-1133">Transmembrane helix</keyword>
<evidence type="ECO:0000256" key="1">
    <source>
        <dbReference type="ARBA" id="ARBA00004141"/>
    </source>
</evidence>
<dbReference type="PANTHER" id="PTHR31123:SF4">
    <property type="entry name" value="PROTEIN ALCS"/>
    <property type="match status" value="1"/>
</dbReference>
<evidence type="ECO:0000256" key="7">
    <source>
        <dbReference type="SAM" id="Phobius"/>
    </source>
</evidence>
<feature type="transmembrane region" description="Helical" evidence="7">
    <location>
        <begin position="180"/>
        <end position="199"/>
    </location>
</feature>
<evidence type="ECO:0000256" key="4">
    <source>
        <dbReference type="ARBA" id="ARBA00022989"/>
    </source>
</evidence>
<evidence type="ECO:0000313" key="8">
    <source>
        <dbReference type="EMBL" id="KAF2168810.1"/>
    </source>
</evidence>
<evidence type="ECO:0008006" key="10">
    <source>
        <dbReference type="Google" id="ProtNLM"/>
    </source>
</evidence>
<reference evidence="8" key="1">
    <citation type="journal article" date="2020" name="Stud. Mycol.">
        <title>101 Dothideomycetes genomes: a test case for predicting lifestyles and emergence of pathogens.</title>
        <authorList>
            <person name="Haridas S."/>
            <person name="Albert R."/>
            <person name="Binder M."/>
            <person name="Bloem J."/>
            <person name="Labutti K."/>
            <person name="Salamov A."/>
            <person name="Andreopoulos B."/>
            <person name="Baker S."/>
            <person name="Barry K."/>
            <person name="Bills G."/>
            <person name="Bluhm B."/>
            <person name="Cannon C."/>
            <person name="Castanera R."/>
            <person name="Culley D."/>
            <person name="Daum C."/>
            <person name="Ezra D."/>
            <person name="Gonzalez J."/>
            <person name="Henrissat B."/>
            <person name="Kuo A."/>
            <person name="Liang C."/>
            <person name="Lipzen A."/>
            <person name="Lutzoni F."/>
            <person name="Magnuson J."/>
            <person name="Mondo S."/>
            <person name="Nolan M."/>
            <person name="Ohm R."/>
            <person name="Pangilinan J."/>
            <person name="Park H.-J."/>
            <person name="Ramirez L."/>
            <person name="Alfaro M."/>
            <person name="Sun H."/>
            <person name="Tritt A."/>
            <person name="Yoshinaga Y."/>
            <person name="Zwiers L.-H."/>
            <person name="Turgeon B."/>
            <person name="Goodwin S."/>
            <person name="Spatafora J."/>
            <person name="Crous P."/>
            <person name="Grigoriev I."/>
        </authorList>
    </citation>
    <scope>NUCLEOTIDE SEQUENCE</scope>
    <source>
        <strain evidence="8">ATCC 36951</strain>
    </source>
</reference>
<dbReference type="AlphaFoldDB" id="A0A6A6CRP6"/>